<dbReference type="EC" id="2.1.1.177" evidence="5"/>
<protein>
    <recommendedName>
        <fullName evidence="5">Ribosomal RNA large subunit methyltransferase H</fullName>
        <ecNumber evidence="5">2.1.1.177</ecNumber>
    </recommendedName>
    <alternativeName>
        <fullName evidence="5">23S rRNA (pseudouridine1915-N3)-methyltransferase</fullName>
    </alternativeName>
    <alternativeName>
        <fullName evidence="5">23S rRNA m3Psi1915 methyltransferase</fullName>
    </alternativeName>
    <alternativeName>
        <fullName evidence="5">rRNA (pseudouridine-N3-)-methyltransferase RlmH</fullName>
    </alternativeName>
</protein>
<name>A0A077AVM5_9PROT</name>
<dbReference type="InterPro" id="IPR029026">
    <property type="entry name" value="tRNA_m1G_MTases_N"/>
</dbReference>
<feature type="binding site" evidence="5">
    <location>
        <position position="100"/>
    </location>
    <ligand>
        <name>S-adenosyl-L-methionine</name>
        <dbReference type="ChEBI" id="CHEBI:59789"/>
    </ligand>
</feature>
<evidence type="ECO:0000256" key="5">
    <source>
        <dbReference type="HAMAP-Rule" id="MF_00658"/>
    </source>
</evidence>
<comment type="subunit">
    <text evidence="5">Homodimer.</text>
</comment>
<accession>A0A077AVM5</accession>
<dbReference type="NCBIfam" id="NF000989">
    <property type="entry name" value="PRK00103.2-3"/>
    <property type="match status" value="1"/>
</dbReference>
<evidence type="ECO:0000313" key="6">
    <source>
        <dbReference type="EMBL" id="AIK95718.1"/>
    </source>
</evidence>
<feature type="binding site" evidence="5">
    <location>
        <begin position="119"/>
        <end position="124"/>
    </location>
    <ligand>
        <name>S-adenosyl-L-methionine</name>
        <dbReference type="ChEBI" id="CHEBI:59789"/>
    </ligand>
</feature>
<keyword evidence="7" id="KW-1185">Reference proteome</keyword>
<dbReference type="EMBL" id="CP008941">
    <property type="protein sequence ID" value="AIK95718.1"/>
    <property type="molecule type" value="Genomic_DNA"/>
</dbReference>
<dbReference type="HOGENOM" id="CLU_100552_1_1_5"/>
<dbReference type="Proteomes" id="UP000028926">
    <property type="component" value="Chromosome"/>
</dbReference>
<dbReference type="STRING" id="91604.ID47_01640"/>
<keyword evidence="1 5" id="KW-0489">Methyltransferase</keyword>
<keyword evidence="2 5" id="KW-0808">Transferase</keyword>
<evidence type="ECO:0000256" key="1">
    <source>
        <dbReference type="ARBA" id="ARBA00022603"/>
    </source>
</evidence>
<comment type="function">
    <text evidence="5">Specifically methylates the pseudouridine at position 1915 (m3Psi1915) in 23S rRNA.</text>
</comment>
<gene>
    <name evidence="5" type="primary">rlmH</name>
    <name evidence="6" type="ORF">ID47_01640</name>
</gene>
<comment type="similarity">
    <text evidence="4 5">Belongs to the RNA methyltransferase RlmH family.</text>
</comment>
<dbReference type="SUPFAM" id="SSF75217">
    <property type="entry name" value="alpha/beta knot"/>
    <property type="match status" value="1"/>
</dbReference>
<dbReference type="KEGG" id="paca:ID47_01640"/>
<dbReference type="GO" id="GO:0070038">
    <property type="term" value="F:rRNA (pseudouridine-N3-)-methyltransferase activity"/>
    <property type="evidence" value="ECO:0007669"/>
    <property type="project" value="UniProtKB-UniRule"/>
</dbReference>
<evidence type="ECO:0000256" key="4">
    <source>
        <dbReference type="ARBA" id="ARBA00038303"/>
    </source>
</evidence>
<feature type="binding site" evidence="5">
    <location>
        <position position="68"/>
    </location>
    <ligand>
        <name>S-adenosyl-L-methionine</name>
        <dbReference type="ChEBI" id="CHEBI:59789"/>
    </ligand>
</feature>
<dbReference type="RefSeq" id="WP_038463072.1">
    <property type="nucleotide sequence ID" value="NZ_CP008941.1"/>
</dbReference>
<keyword evidence="3 5" id="KW-0949">S-adenosyl-L-methionine</keyword>
<dbReference type="GO" id="GO:0005737">
    <property type="term" value="C:cytoplasm"/>
    <property type="evidence" value="ECO:0007669"/>
    <property type="project" value="UniProtKB-SubCell"/>
</dbReference>
<dbReference type="PANTHER" id="PTHR33603:SF1">
    <property type="entry name" value="RIBOSOMAL RNA LARGE SUBUNIT METHYLTRANSFERASE H"/>
    <property type="match status" value="1"/>
</dbReference>
<dbReference type="AlphaFoldDB" id="A0A077AVM5"/>
<organism evidence="6 7">
    <name type="scientific">Candidatus Odyssella acanthamoebae</name>
    <dbReference type="NCBI Taxonomy" id="91604"/>
    <lineage>
        <taxon>Bacteria</taxon>
        <taxon>Pseudomonadati</taxon>
        <taxon>Pseudomonadota</taxon>
        <taxon>Alphaproteobacteria</taxon>
        <taxon>Holosporales</taxon>
        <taxon>Candidatus Paracaedibacteraceae</taxon>
        <taxon>Candidatus Odyssella</taxon>
    </lineage>
</organism>
<evidence type="ECO:0000256" key="2">
    <source>
        <dbReference type="ARBA" id="ARBA00022679"/>
    </source>
</evidence>
<dbReference type="PIRSF" id="PIRSF004505">
    <property type="entry name" value="MT_bac"/>
    <property type="match status" value="1"/>
</dbReference>
<reference evidence="6 7" key="1">
    <citation type="submission" date="2014-07" db="EMBL/GenBank/DDBJ databases">
        <title>Comparative genomic insights into amoeba endosymbionts belonging to the families of Holosporaceae and Candidatus Midichloriaceae within Rickettsiales.</title>
        <authorList>
            <person name="Wang Z."/>
            <person name="Wu M."/>
        </authorList>
    </citation>
    <scope>NUCLEOTIDE SEQUENCE [LARGE SCALE GENOMIC DNA]</scope>
    <source>
        <strain evidence="6">PRA3</strain>
    </source>
</reference>
<evidence type="ECO:0000256" key="3">
    <source>
        <dbReference type="ARBA" id="ARBA00022691"/>
    </source>
</evidence>
<keyword evidence="5" id="KW-0698">rRNA processing</keyword>
<dbReference type="CDD" id="cd18081">
    <property type="entry name" value="RlmH-like"/>
    <property type="match status" value="1"/>
</dbReference>
<dbReference type="InterPro" id="IPR029028">
    <property type="entry name" value="Alpha/beta_knot_MTases"/>
</dbReference>
<dbReference type="PANTHER" id="PTHR33603">
    <property type="entry name" value="METHYLTRANSFERASE"/>
    <property type="match status" value="1"/>
</dbReference>
<comment type="subcellular location">
    <subcellularLocation>
        <location evidence="5">Cytoplasm</location>
    </subcellularLocation>
</comment>
<dbReference type="OrthoDB" id="9806643at2"/>
<keyword evidence="5" id="KW-0963">Cytoplasm</keyword>
<dbReference type="Pfam" id="PF02590">
    <property type="entry name" value="SPOUT_MTase"/>
    <property type="match status" value="1"/>
</dbReference>
<proteinExistence type="inferred from homology"/>
<comment type="catalytic activity">
    <reaction evidence="5">
        <text>pseudouridine(1915) in 23S rRNA + S-adenosyl-L-methionine = N(3)-methylpseudouridine(1915) in 23S rRNA + S-adenosyl-L-homocysteine + H(+)</text>
        <dbReference type="Rhea" id="RHEA:42752"/>
        <dbReference type="Rhea" id="RHEA-COMP:10221"/>
        <dbReference type="Rhea" id="RHEA-COMP:10222"/>
        <dbReference type="ChEBI" id="CHEBI:15378"/>
        <dbReference type="ChEBI" id="CHEBI:57856"/>
        <dbReference type="ChEBI" id="CHEBI:59789"/>
        <dbReference type="ChEBI" id="CHEBI:65314"/>
        <dbReference type="ChEBI" id="CHEBI:74486"/>
        <dbReference type="EC" id="2.1.1.177"/>
    </reaction>
</comment>
<dbReference type="Gene3D" id="3.40.1280.10">
    <property type="match status" value="1"/>
</dbReference>
<dbReference type="eggNOG" id="COG1576">
    <property type="taxonomic scope" value="Bacteria"/>
</dbReference>
<dbReference type="InterPro" id="IPR003742">
    <property type="entry name" value="RlmH-like"/>
</dbReference>
<dbReference type="HAMAP" id="MF_00658">
    <property type="entry name" value="23SrRNA_methyltr_H"/>
    <property type="match status" value="1"/>
</dbReference>
<sequence length="152" mass="17421">MKIRLICVGILKKSPELSLIEEYLKRSRWKIELKELPSRSDLTGDTLKQFEAEQIQSFIPEATPLIVLDERGSTLTSRDFAELFQDFQNTGHSQVAICIGGADGLHQSVRDRASKIISFGKLTWPHMLVRVMIMEQLYRAQQILAGHPYHRD</sequence>
<evidence type="ECO:0000313" key="7">
    <source>
        <dbReference type="Proteomes" id="UP000028926"/>
    </source>
</evidence>